<gene>
    <name evidence="1" type="ORF">K1T71_011558</name>
</gene>
<protein>
    <submittedName>
        <fullName evidence="1">Uncharacterized protein</fullName>
    </submittedName>
</protein>
<comment type="caution">
    <text evidence="1">The sequence shown here is derived from an EMBL/GenBank/DDBJ whole genome shotgun (WGS) entry which is preliminary data.</text>
</comment>
<evidence type="ECO:0000313" key="1">
    <source>
        <dbReference type="EMBL" id="KAJ0173382.1"/>
    </source>
</evidence>
<name>A0ACC1CPJ8_9NEOP</name>
<dbReference type="Proteomes" id="UP000824533">
    <property type="component" value="Linkage Group LG20"/>
</dbReference>
<sequence length="138" mass="15561">MTPSRPNAPRGPVTLITLITRAVIIAVVATSALAKDTHDDILYDITDEQYYEMPALFGLEDYEACAGRRGVFCLGSFELEPEAPSSLFQMMQRYSANWVENFNHTRLHRGVCVSKSCDQFAPRGQRQPYDEHVIACPY</sequence>
<accession>A0ACC1CPJ8</accession>
<reference evidence="1 2" key="1">
    <citation type="journal article" date="2021" name="Front. Genet.">
        <title>Chromosome-Level Genome Assembly Reveals Significant Gene Expansion in the Toll and IMD Signaling Pathways of Dendrolimus kikuchii.</title>
        <authorList>
            <person name="Zhou J."/>
            <person name="Wu P."/>
            <person name="Xiong Z."/>
            <person name="Liu N."/>
            <person name="Zhao N."/>
            <person name="Ji M."/>
            <person name="Qiu Y."/>
            <person name="Yang B."/>
        </authorList>
    </citation>
    <scope>NUCLEOTIDE SEQUENCE [LARGE SCALE GENOMIC DNA]</scope>
    <source>
        <strain evidence="1">Ann1</strain>
    </source>
</reference>
<keyword evidence="2" id="KW-1185">Reference proteome</keyword>
<dbReference type="EMBL" id="CM034406">
    <property type="protein sequence ID" value="KAJ0173382.1"/>
    <property type="molecule type" value="Genomic_DNA"/>
</dbReference>
<proteinExistence type="predicted"/>
<evidence type="ECO:0000313" key="2">
    <source>
        <dbReference type="Proteomes" id="UP000824533"/>
    </source>
</evidence>
<organism evidence="1 2">
    <name type="scientific">Dendrolimus kikuchii</name>
    <dbReference type="NCBI Taxonomy" id="765133"/>
    <lineage>
        <taxon>Eukaryota</taxon>
        <taxon>Metazoa</taxon>
        <taxon>Ecdysozoa</taxon>
        <taxon>Arthropoda</taxon>
        <taxon>Hexapoda</taxon>
        <taxon>Insecta</taxon>
        <taxon>Pterygota</taxon>
        <taxon>Neoptera</taxon>
        <taxon>Endopterygota</taxon>
        <taxon>Lepidoptera</taxon>
        <taxon>Glossata</taxon>
        <taxon>Ditrysia</taxon>
        <taxon>Bombycoidea</taxon>
        <taxon>Lasiocampidae</taxon>
        <taxon>Dendrolimus</taxon>
    </lineage>
</organism>